<dbReference type="EMBL" id="CDMY01000775">
    <property type="protein sequence ID" value="CEM33177.1"/>
    <property type="molecule type" value="Genomic_DNA"/>
</dbReference>
<evidence type="ECO:0000313" key="2">
    <source>
        <dbReference type="EMBL" id="CEM33177.1"/>
    </source>
</evidence>
<gene>
    <name evidence="2" type="ORF">Vbra_4588</name>
</gene>
<feature type="compositionally biased region" description="Basic residues" evidence="1">
    <location>
        <begin position="145"/>
        <end position="160"/>
    </location>
</feature>
<sequence length="393" mass="43232">MVADVRIGVPFHLHTHTHTTSSRPVLQVCMAGVALARGRRWVTLHTQGGRTRSHAATTTTSSPHPPPPPAAAAAAASAGTYDPYYDDEIHARTLDEDLNGPKPSFEDFLRMGKSVKRSGQRHRGDSVETRGSVMGGRAGAGGRRVGGRGHYHGHANHRKGFLVEDEDDDDSDEDEDEVDDDSEPAEEEPDHTGDASVPPTQSSGHRHPLTPALLGAVAWLALKLLWQFGGVIMKSAQVMKNIAGPVEKYIAAGLLPDWPWTLECWGMVRVKQKKKGWELVKLPIWDNLSKREWRKQLHVDDPDQVARYPHLRSVGEETEEMYYQRIMDLMCEQQTPIGQGQHYVNRMTIQHLIQVNGTRSDCNTATNTDWQGDQYKPSAPSASAAAAATAAAA</sequence>
<organism evidence="2 3">
    <name type="scientific">Vitrella brassicaformis (strain CCMP3155)</name>
    <dbReference type="NCBI Taxonomy" id="1169540"/>
    <lineage>
        <taxon>Eukaryota</taxon>
        <taxon>Sar</taxon>
        <taxon>Alveolata</taxon>
        <taxon>Colpodellida</taxon>
        <taxon>Vitrellaceae</taxon>
        <taxon>Vitrella</taxon>
    </lineage>
</organism>
<evidence type="ECO:0000313" key="3">
    <source>
        <dbReference type="Proteomes" id="UP000041254"/>
    </source>
</evidence>
<feature type="compositionally biased region" description="Gly residues" evidence="1">
    <location>
        <begin position="133"/>
        <end position="144"/>
    </location>
</feature>
<dbReference type="VEuPathDB" id="CryptoDB:Vbra_4588"/>
<proteinExistence type="predicted"/>
<accession>A0A0G4GRL3</accession>
<keyword evidence="3" id="KW-1185">Reference proteome</keyword>
<feature type="region of interest" description="Disordered" evidence="1">
    <location>
        <begin position="114"/>
        <end position="207"/>
    </location>
</feature>
<feature type="compositionally biased region" description="Low complexity" evidence="1">
    <location>
        <begin position="377"/>
        <end position="393"/>
    </location>
</feature>
<feature type="region of interest" description="Disordered" evidence="1">
    <location>
        <begin position="44"/>
        <end position="77"/>
    </location>
</feature>
<dbReference type="Proteomes" id="UP000041254">
    <property type="component" value="Unassembled WGS sequence"/>
</dbReference>
<reference evidence="2 3" key="1">
    <citation type="submission" date="2014-11" db="EMBL/GenBank/DDBJ databases">
        <authorList>
            <person name="Zhu J."/>
            <person name="Qi W."/>
            <person name="Song R."/>
        </authorList>
    </citation>
    <scope>NUCLEOTIDE SEQUENCE [LARGE SCALE GENOMIC DNA]</scope>
</reference>
<feature type="non-terminal residue" evidence="2">
    <location>
        <position position="393"/>
    </location>
</feature>
<name>A0A0G4GRL3_VITBC</name>
<feature type="region of interest" description="Disordered" evidence="1">
    <location>
        <begin position="366"/>
        <end position="393"/>
    </location>
</feature>
<evidence type="ECO:0000256" key="1">
    <source>
        <dbReference type="SAM" id="MobiDB-lite"/>
    </source>
</evidence>
<dbReference type="InParanoid" id="A0A0G4GRL3"/>
<feature type="compositionally biased region" description="Acidic residues" evidence="1">
    <location>
        <begin position="163"/>
        <end position="189"/>
    </location>
</feature>
<protein>
    <submittedName>
        <fullName evidence="2">Uncharacterized protein</fullName>
    </submittedName>
</protein>
<dbReference type="AlphaFoldDB" id="A0A0G4GRL3"/>